<gene>
    <name evidence="2" type="ORF">B0T18DRAFT_389128</name>
</gene>
<evidence type="ECO:0000256" key="1">
    <source>
        <dbReference type="SAM" id="MobiDB-lite"/>
    </source>
</evidence>
<dbReference type="AlphaFoldDB" id="A0AA40K865"/>
<keyword evidence="3" id="KW-1185">Reference proteome</keyword>
<evidence type="ECO:0000313" key="2">
    <source>
        <dbReference type="EMBL" id="KAK0749566.1"/>
    </source>
</evidence>
<feature type="region of interest" description="Disordered" evidence="1">
    <location>
        <begin position="163"/>
        <end position="185"/>
    </location>
</feature>
<organism evidence="2 3">
    <name type="scientific">Schizothecium vesticola</name>
    <dbReference type="NCBI Taxonomy" id="314040"/>
    <lineage>
        <taxon>Eukaryota</taxon>
        <taxon>Fungi</taxon>
        <taxon>Dikarya</taxon>
        <taxon>Ascomycota</taxon>
        <taxon>Pezizomycotina</taxon>
        <taxon>Sordariomycetes</taxon>
        <taxon>Sordariomycetidae</taxon>
        <taxon>Sordariales</taxon>
        <taxon>Schizotheciaceae</taxon>
        <taxon>Schizothecium</taxon>
    </lineage>
</organism>
<sequence>MAAHPLNSRAAKGVAHWGTTYIWCFEAWLASYFSRRLDWPIWVQSGFGPVQERAKYTLVSLPTRQDTAKDENSVDEQRWARGGGSVWVAAKAASHEDGAWTVDAVSGLRDELADRREKPGGLVTSKSSGKCCIQKEESRAARSKRGAGDVGVDVTQAAELNSTAAKREEAVKERETTGPDASWGVENSDQTVWRVEAAAAKRLHTSDALTGPLSATTCKARPRGDLCIRPPPYLQQVAFCGTPEYQDPAISGVQSYEPVRSPRHYRCGWLNAAAGKNSLGPGLPRAQGRGFCVSLKKLHSDEE</sequence>
<feature type="compositionally biased region" description="Basic and acidic residues" evidence="1">
    <location>
        <begin position="165"/>
        <end position="177"/>
    </location>
</feature>
<dbReference type="Proteomes" id="UP001172155">
    <property type="component" value="Unassembled WGS sequence"/>
</dbReference>
<protein>
    <submittedName>
        <fullName evidence="2">Uncharacterized protein</fullName>
    </submittedName>
</protein>
<name>A0AA40K865_9PEZI</name>
<dbReference type="EMBL" id="JAUKUD010000003">
    <property type="protein sequence ID" value="KAK0749566.1"/>
    <property type="molecule type" value="Genomic_DNA"/>
</dbReference>
<reference evidence="2" key="1">
    <citation type="submission" date="2023-06" db="EMBL/GenBank/DDBJ databases">
        <title>Genome-scale phylogeny and comparative genomics of the fungal order Sordariales.</title>
        <authorList>
            <consortium name="Lawrence Berkeley National Laboratory"/>
            <person name="Hensen N."/>
            <person name="Bonometti L."/>
            <person name="Westerberg I."/>
            <person name="Brannstrom I.O."/>
            <person name="Guillou S."/>
            <person name="Cros-Aarteil S."/>
            <person name="Calhoun S."/>
            <person name="Haridas S."/>
            <person name="Kuo A."/>
            <person name="Mondo S."/>
            <person name="Pangilinan J."/>
            <person name="Riley R."/>
            <person name="LaButti K."/>
            <person name="Andreopoulos B."/>
            <person name="Lipzen A."/>
            <person name="Chen C."/>
            <person name="Yanf M."/>
            <person name="Daum C."/>
            <person name="Ng V."/>
            <person name="Clum A."/>
            <person name="Steindorff A."/>
            <person name="Ohm R."/>
            <person name="Martin F."/>
            <person name="Silar P."/>
            <person name="Natvig D."/>
            <person name="Lalanne C."/>
            <person name="Gautier V."/>
            <person name="Ament-velasquez S.L."/>
            <person name="Kruys A."/>
            <person name="Hutchinson M.I."/>
            <person name="Powell A.J."/>
            <person name="Barry K."/>
            <person name="Miller A.N."/>
            <person name="Grigoriev I.V."/>
            <person name="Debuchy R."/>
            <person name="Gladieux P."/>
            <person name="Thoren M.H."/>
            <person name="Johannesson H."/>
        </authorList>
    </citation>
    <scope>NUCLEOTIDE SEQUENCE</scope>
    <source>
        <strain evidence="2">SMH3187-1</strain>
    </source>
</reference>
<evidence type="ECO:0000313" key="3">
    <source>
        <dbReference type="Proteomes" id="UP001172155"/>
    </source>
</evidence>
<proteinExistence type="predicted"/>
<accession>A0AA40K865</accession>
<comment type="caution">
    <text evidence="2">The sequence shown here is derived from an EMBL/GenBank/DDBJ whole genome shotgun (WGS) entry which is preliminary data.</text>
</comment>